<evidence type="ECO:0000313" key="3">
    <source>
        <dbReference type="Proteomes" id="UP000806522"/>
    </source>
</evidence>
<organism evidence="2 3">
    <name type="scientific">Xylanibacter ruminicola</name>
    <name type="common">Prevotella ruminicola</name>
    <dbReference type="NCBI Taxonomy" id="839"/>
    <lineage>
        <taxon>Bacteria</taxon>
        <taxon>Pseudomonadati</taxon>
        <taxon>Bacteroidota</taxon>
        <taxon>Bacteroidia</taxon>
        <taxon>Bacteroidales</taxon>
        <taxon>Prevotellaceae</taxon>
        <taxon>Xylanibacter</taxon>
    </lineage>
</organism>
<gene>
    <name evidence="2" type="ORF">E7101_00885</name>
</gene>
<dbReference type="Proteomes" id="UP000806522">
    <property type="component" value="Unassembled WGS sequence"/>
</dbReference>
<dbReference type="InterPro" id="IPR025049">
    <property type="entry name" value="Mfa-like_1"/>
</dbReference>
<feature type="chain" id="PRO_5038514670" description="Fimbrillin-like" evidence="1">
    <location>
        <begin position="19"/>
        <end position="629"/>
    </location>
</feature>
<dbReference type="EMBL" id="SUYC01000001">
    <property type="protein sequence ID" value="MBE6269500.1"/>
    <property type="molecule type" value="Genomic_DNA"/>
</dbReference>
<keyword evidence="1" id="KW-0732">Signal</keyword>
<dbReference type="PROSITE" id="PS51257">
    <property type="entry name" value="PROKAR_LIPOPROTEIN"/>
    <property type="match status" value="1"/>
</dbReference>
<evidence type="ECO:0000256" key="1">
    <source>
        <dbReference type="SAM" id="SignalP"/>
    </source>
</evidence>
<protein>
    <recommendedName>
        <fullName evidence="4">Fimbrillin-like</fullName>
    </recommendedName>
</protein>
<proteinExistence type="predicted"/>
<accession>A0A9D5NXP6</accession>
<evidence type="ECO:0000313" key="2">
    <source>
        <dbReference type="EMBL" id="MBE6269500.1"/>
    </source>
</evidence>
<sequence>MMKRYKLFLLAATAILVACNSNDTYVPDSNAIEIRGIQAAIGTQGFGLTRAAATTDPLKISLGRNGFQTGDVMVLTTVKRTQQPLEAFTYSNLRYQYDGSNWNRTDTDPEKIYWTDGHSNHTFIGYNLPSATYPWEIVTNGTGSDTFAGELGYGQDTLTYANNDDVMAEDLLVLFSDTTKADDGGLTTRVYFNHALSGVRVVVNIKDFAASSSAVDTQVGVSDMVLHAQPTKFKWGADSKNLSVVNLGEAQPTKDLKLWCPVPEGEGTAQSKTFSFYGLTTPQDAVFHEVTANQQPLRFSFKVTYPDPMNPQEQLTKTYSGAFSGQVDFNSGMCTTLHISLNHKDEQVFTDVTYSDWSLVPTPDLGELRKKSTFMDINSTVTIHTDAAATIDDATWLYVSGDQVKDIYGHGGESADDAYVIKSAAQLVSLAKEVNEGAMDFEKKFIRLDADITMQKSTTATDVTWQGIGTSERPFQGTFLGGNRFINRLKGSGLFGCLGAQACVEQLQISTVDGIQGGALAVQNAGIIGGCRVVDDITTDGGALVGTNTGTMHACYYTGAGNLVGTNTGYTIGCYQANDITSFTNSSLTTFVNNLNSILNEWYKENSFKGTKFNYTFTPGNYPTVIVTN</sequence>
<dbReference type="Pfam" id="PF13149">
    <property type="entry name" value="Mfa_like_1"/>
    <property type="match status" value="1"/>
</dbReference>
<dbReference type="AlphaFoldDB" id="A0A9D5NXP6"/>
<feature type="signal peptide" evidence="1">
    <location>
        <begin position="1"/>
        <end position="18"/>
    </location>
</feature>
<reference evidence="2" key="1">
    <citation type="submission" date="2019-04" db="EMBL/GenBank/DDBJ databases">
        <title>Evolution of Biomass-Degrading Anaerobic Consortia Revealed by Metagenomics.</title>
        <authorList>
            <person name="Peng X."/>
        </authorList>
    </citation>
    <scope>NUCLEOTIDE SEQUENCE</scope>
    <source>
        <strain evidence="2">SIG140</strain>
    </source>
</reference>
<name>A0A9D5NXP6_XYLRU</name>
<dbReference type="CDD" id="cd13120">
    <property type="entry name" value="BF2867_like_N"/>
    <property type="match status" value="1"/>
</dbReference>
<evidence type="ECO:0008006" key="4">
    <source>
        <dbReference type="Google" id="ProtNLM"/>
    </source>
</evidence>
<comment type="caution">
    <text evidence="2">The sequence shown here is derived from an EMBL/GenBank/DDBJ whole genome shotgun (WGS) entry which is preliminary data.</text>
</comment>